<dbReference type="InterPro" id="IPR012881">
    <property type="entry name" value="DUF1685"/>
</dbReference>
<evidence type="ECO:0000313" key="2">
    <source>
        <dbReference type="EMBL" id="KAH7439165.1"/>
    </source>
</evidence>
<comment type="caution">
    <text evidence="2">The sequence shown here is derived from an EMBL/GenBank/DDBJ whole genome shotgun (WGS) entry which is preliminary data.</text>
</comment>
<feature type="region of interest" description="Disordered" evidence="1">
    <location>
        <begin position="1"/>
        <end position="26"/>
    </location>
</feature>
<evidence type="ECO:0000256" key="1">
    <source>
        <dbReference type="SAM" id="MobiDB-lite"/>
    </source>
</evidence>
<dbReference type="AlphaFoldDB" id="A0A8T2V050"/>
<sequence>MERQHTVRRHQGVFFPDSRRADYGSSHHCQGRITSCDFDAVQEPHCGRYLDREKSVPMSSDEPDVPHDEGSVSPSSPTTYSESGRTVNSPLSLREASLSIAWERKRELMSNGGQLIYRNKTEVLDQPRRICPEPGKCNASGMCGLSQGPKEQFSRSLTDEDFEELRGCIDLGFGFDHSSVSELCDTLPALKVYCAVAQGLQESPTKKYLEFPTKVSKRSCSPVSPVPSWRISSPGDDPMDVKDRLRQWAQAVACDARLCF</sequence>
<dbReference type="EMBL" id="CM035409">
    <property type="protein sequence ID" value="KAH7439165.1"/>
    <property type="molecule type" value="Genomic_DNA"/>
</dbReference>
<dbReference type="OMA" id="ELCYIMG"/>
<feature type="compositionally biased region" description="Basic residues" evidence="1">
    <location>
        <begin position="1"/>
        <end position="11"/>
    </location>
</feature>
<reference evidence="2" key="1">
    <citation type="submission" date="2021-08" db="EMBL/GenBank/DDBJ databases">
        <title>WGS assembly of Ceratopteris richardii.</title>
        <authorList>
            <person name="Marchant D.B."/>
            <person name="Chen G."/>
            <person name="Jenkins J."/>
            <person name="Shu S."/>
            <person name="Leebens-Mack J."/>
            <person name="Grimwood J."/>
            <person name="Schmutz J."/>
            <person name="Soltis P."/>
            <person name="Soltis D."/>
            <person name="Chen Z.-H."/>
        </authorList>
    </citation>
    <scope>NUCLEOTIDE SEQUENCE</scope>
    <source>
        <strain evidence="2">Whitten #5841</strain>
        <tissue evidence="2">Leaf</tissue>
    </source>
</reference>
<name>A0A8T2V050_CERRI</name>
<accession>A0A8T2V050</accession>
<dbReference type="Proteomes" id="UP000825935">
    <property type="component" value="Chromosome 4"/>
</dbReference>
<dbReference type="Pfam" id="PF07939">
    <property type="entry name" value="DUF1685"/>
    <property type="match status" value="1"/>
</dbReference>
<dbReference type="PANTHER" id="PTHR31865">
    <property type="entry name" value="OSJNBA0071G03.3 PROTEIN"/>
    <property type="match status" value="1"/>
</dbReference>
<gene>
    <name evidence="2" type="ORF">KP509_04G048200</name>
</gene>
<proteinExistence type="predicted"/>
<dbReference type="EMBL" id="CM035409">
    <property type="protein sequence ID" value="KAH7439164.1"/>
    <property type="molecule type" value="Genomic_DNA"/>
</dbReference>
<evidence type="ECO:0000313" key="3">
    <source>
        <dbReference type="Proteomes" id="UP000825935"/>
    </source>
</evidence>
<organism evidence="2 3">
    <name type="scientific">Ceratopteris richardii</name>
    <name type="common">Triangle waterfern</name>
    <dbReference type="NCBI Taxonomy" id="49495"/>
    <lineage>
        <taxon>Eukaryota</taxon>
        <taxon>Viridiplantae</taxon>
        <taxon>Streptophyta</taxon>
        <taxon>Embryophyta</taxon>
        <taxon>Tracheophyta</taxon>
        <taxon>Polypodiopsida</taxon>
        <taxon>Polypodiidae</taxon>
        <taxon>Polypodiales</taxon>
        <taxon>Pteridineae</taxon>
        <taxon>Pteridaceae</taxon>
        <taxon>Parkerioideae</taxon>
        <taxon>Ceratopteris</taxon>
    </lineage>
</organism>
<protein>
    <submittedName>
        <fullName evidence="2">Uncharacterized protein</fullName>
    </submittedName>
</protein>
<feature type="compositionally biased region" description="Polar residues" evidence="1">
    <location>
        <begin position="72"/>
        <end position="88"/>
    </location>
</feature>
<keyword evidence="3" id="KW-1185">Reference proteome</keyword>
<dbReference type="PANTHER" id="PTHR31865:SF3">
    <property type="entry name" value="PHOSPHODIESTERASE EPSILON-1, PUTATIVE (DUF1685)-RELATED"/>
    <property type="match status" value="1"/>
</dbReference>
<feature type="region of interest" description="Disordered" evidence="1">
    <location>
        <begin position="49"/>
        <end position="88"/>
    </location>
</feature>
<dbReference type="OrthoDB" id="1918709at2759"/>